<accession>A0A2A9N9I3</accession>
<comment type="similarity">
    <text evidence="2">Belongs to the NUP186/NUP192/NUP205 family.</text>
</comment>
<proteinExistence type="inferred from homology"/>
<dbReference type="STRING" id="703135.A0A2A9N9I3"/>
<evidence type="ECO:0008006" key="8">
    <source>
        <dbReference type="Google" id="ProtNLM"/>
    </source>
</evidence>
<evidence type="ECO:0000313" key="6">
    <source>
        <dbReference type="EMBL" id="PFH47615.1"/>
    </source>
</evidence>
<evidence type="ECO:0000256" key="4">
    <source>
        <dbReference type="ARBA" id="ARBA00023242"/>
    </source>
</evidence>
<evidence type="ECO:0000256" key="2">
    <source>
        <dbReference type="ARBA" id="ARBA00005892"/>
    </source>
</evidence>
<comment type="subcellular location">
    <subcellularLocation>
        <location evidence="1">Nucleus</location>
    </subcellularLocation>
</comment>
<dbReference type="GO" id="GO:0006999">
    <property type="term" value="P:nuclear pore organization"/>
    <property type="evidence" value="ECO:0007669"/>
    <property type="project" value="TreeGrafter"/>
</dbReference>
<sequence length="2140" mass="237431">MDSIHRLRDVLYKVLSGHESRHVEQELFDELMVQKPRLMKVLDVGQKSLEERREVELGRPVIDGRRVGVNADFARQVVVLSDQLECSERYIASLLRTVTAENPNITPVSCIEVTVEQFHQRRRYLVDSLRLLLEAAEEVETLGTGSTFQRIATFVHTELVPPEAVPQGEHNLAHKIILEIENMDGTLTKALAAKRNAVSNTTAPTSQGMGSLGHDILAARCESLKYERRNLATCLCYIARMGYLSLDELKFIVDWLSTHPNHPMTYYFLTAVLLAFDPADPESRRGSMRQKMGKDRGVMTYMTNKLSTSAEWKDPGLKAVVLLKWTLFLAEMRHSDASLEHRSGYKTEELETQIWNAVQGDAFSFLSLSVLQIQRRRGMSQSSSLLSTLTIPPEQQEQRDAPSDDFKPLILSTFETLVRLLITHASSELRKIKQRQEDLVLANVRTGRVQNASTRFTSTLASDTARPGPPPRNDIAILYSFIGFLYSSLPSESALQFWGSGPQNDLSYIEAVEASTGRLPAFLQWSVWSTSVNDLTMMTALYDMLSGLANGPHCSELAYNFMARGGGEVIPGSMIPSSSSGGPSISWSIIFGILESWAASASAPRGQTHTQNLGLGALSDFNRSSNQFTIGPKEVLLAQAFLRLLATVVTHSVTVRITISGHVHFRAVPTLVSLIPLGIPLELKGALFDTLAAFCEPGAGAPGVEICKAIWTLMERLEVINVRTATGGFNVALPAVKGVEVELEEVESAHRMYPATIPFLRLLSTLIHTSKRIPLKERVNELEPINTIPETLGQPYRLPGVVPFTSFVIDNVFLNIPSREYSRPWDRWLMNDRCLCYIERSLASFDLESLVSMTDDAPLKAEALLPLLVHPGYDIMKRLLTNSPLQASILSYIVDGIEGFEKEFSEEEPLFGSTVIRVLRIVHRVLEVQEIFLEVLVPLLLEIDSSPIIGTVHPRSYFTRFDQALSFGPQYIPALAAYIAYPAYPEMALLSIKTLSVLSSSPVCSNLMALIARSNDSERILGGYVQVLGSETMEDVAQAESVSEEITGAGAPDNADQQGLLQQAVRLAALDLLILNTEANRQYPNVAHFLLFGGSGNEQQIQDPHALGARQTSVHVILDLLNAGLPRLKNKGKERDSRFAQATPLFITLPGLAEKCYRVIYNLCIHSKTSDFMTRYLRTREDFFARQLAGIPALLPETLQQPGVEVLFNDGSRCITTVPAMGAFLRLRSCIFDLVALELHILSNKGHFKGVSELLDILFSSGSGFVEDNLLVEEGALQPFHELGQSHMRVIEFLQSLMFDWADSLSVDPIEMEFLGQLNLLSCIRKDANGCDVVDRGAVLLLLEAAKRTLYAQGRIVTPVQAEQLSRETAYILESCAVENHRREVTYSVAISYQAWRRLLEMALTKCFDRMPHDRRENMLFDLLHVLPLAIQSPNIEEPTAVLLAETILTSITKLREDRRYQVILQSAGGEDSNSLPAERLYAILRAILQGVIENNRVELVRGNLYAALINYVHLITSRTPSENATVKKTNGIPVSLSSSMVKEDFMFNSNQSLVSLTGPQKSSAPSLEAGSLSLIKNVMERLVTTIARDAIDGTEVWRTIAFMLLDALAQVSGSEKQHALLTALARHGILSNFVRGIKESDARLQSVLKPDPDDLNPLYVYEAKMSFFIRLAQTRNGAERLLEAQLLQILARCDYLDATPEADQAFMDRDSFLPSAILRYHQLLMPALQLVDVMLAMLGNKHATVMNQALEFLTSHSDTIVILLKNEPDYVPQSLLDELHLVITLCANILPAVPKSEMLSTNSGFGAIHAAILNLATRSLGYKRCFKNVVPYTDGEEQDAATPTFAHGLESKFDLSVSRKEQVLRKGIVVYLGTACEFTEPQINLVLTPVTTSPGRHESRGTNYLATIPTVGDAIEALSGLCNGLAEMLKQIADLSAELAAKEHIGVENIREMVGRPDLGAGGNGMHPTLLQDLDVGQKRRLIALELERTRREVRREARGLLGTIEMLLLLIWRHVEHYTDPENGHGHGRGHGGEVGWKASLSTSYSMSTASRFLASPPEPETFRTEVGKRLAPVLQRLRSFNVDDESFGEEWQANQVYIEIMCRRLRDSAGLHDEGDLAMPPQEQQHPQRVAGLLGED</sequence>
<dbReference type="OrthoDB" id="2019644at2759"/>
<dbReference type="GO" id="GO:0044611">
    <property type="term" value="C:nuclear pore inner ring"/>
    <property type="evidence" value="ECO:0007669"/>
    <property type="project" value="TreeGrafter"/>
</dbReference>
<feature type="region of interest" description="Disordered" evidence="5">
    <location>
        <begin position="2115"/>
        <end position="2140"/>
    </location>
</feature>
<evidence type="ECO:0000256" key="1">
    <source>
        <dbReference type="ARBA" id="ARBA00004123"/>
    </source>
</evidence>
<reference evidence="6 7" key="1">
    <citation type="submission" date="2014-02" db="EMBL/GenBank/DDBJ databases">
        <title>Transposable element dynamics among asymbiotic and ectomycorrhizal Amanita fungi.</title>
        <authorList>
            <consortium name="DOE Joint Genome Institute"/>
            <person name="Hess J."/>
            <person name="Skrede I."/>
            <person name="Wolfe B."/>
            <person name="LaButti K."/>
            <person name="Ohm R.A."/>
            <person name="Grigoriev I.V."/>
            <person name="Pringle A."/>
        </authorList>
    </citation>
    <scope>NUCLEOTIDE SEQUENCE [LARGE SCALE GENOMIC DNA]</scope>
    <source>
        <strain evidence="6 7">SKay4041</strain>
    </source>
</reference>
<dbReference type="EMBL" id="KZ302101">
    <property type="protein sequence ID" value="PFH47615.1"/>
    <property type="molecule type" value="Genomic_DNA"/>
</dbReference>
<keyword evidence="4" id="KW-0539">Nucleus</keyword>
<name>A0A2A9N9I3_9AGAR</name>
<dbReference type="GO" id="GO:0017056">
    <property type="term" value="F:structural constituent of nuclear pore"/>
    <property type="evidence" value="ECO:0007669"/>
    <property type="project" value="TreeGrafter"/>
</dbReference>
<organism evidence="6 7">
    <name type="scientific">Amanita thiersii Skay4041</name>
    <dbReference type="NCBI Taxonomy" id="703135"/>
    <lineage>
        <taxon>Eukaryota</taxon>
        <taxon>Fungi</taxon>
        <taxon>Dikarya</taxon>
        <taxon>Basidiomycota</taxon>
        <taxon>Agaricomycotina</taxon>
        <taxon>Agaricomycetes</taxon>
        <taxon>Agaricomycetidae</taxon>
        <taxon>Agaricales</taxon>
        <taxon>Pluteineae</taxon>
        <taxon>Amanitaceae</taxon>
        <taxon>Amanita</taxon>
    </lineage>
</organism>
<dbReference type="PANTHER" id="PTHR31344">
    <property type="entry name" value="NUCLEAR PORE COMPLEX PROTEIN NUP205"/>
    <property type="match status" value="1"/>
</dbReference>
<dbReference type="InterPro" id="IPR021827">
    <property type="entry name" value="Nup186/Nup192/Nup205"/>
</dbReference>
<dbReference type="PANTHER" id="PTHR31344:SF0">
    <property type="entry name" value="NUCLEAR PORE COMPLEX PROTEIN NUP205"/>
    <property type="match status" value="1"/>
</dbReference>
<gene>
    <name evidence="6" type="ORF">AMATHDRAFT_67405</name>
</gene>
<protein>
    <recommendedName>
        <fullName evidence="8">Nucleoporin Nup186/Nup192/Nup205</fullName>
    </recommendedName>
</protein>
<dbReference type="Pfam" id="PF11894">
    <property type="entry name" value="Nup192"/>
    <property type="match status" value="1"/>
</dbReference>
<evidence type="ECO:0000256" key="3">
    <source>
        <dbReference type="ARBA" id="ARBA00022448"/>
    </source>
</evidence>
<evidence type="ECO:0000256" key="5">
    <source>
        <dbReference type="SAM" id="MobiDB-lite"/>
    </source>
</evidence>
<keyword evidence="7" id="KW-1185">Reference proteome</keyword>
<dbReference type="Proteomes" id="UP000242287">
    <property type="component" value="Unassembled WGS sequence"/>
</dbReference>
<keyword evidence="3" id="KW-0813">Transport</keyword>
<evidence type="ECO:0000313" key="7">
    <source>
        <dbReference type="Proteomes" id="UP000242287"/>
    </source>
</evidence>